<keyword evidence="2" id="KW-0540">Nuclease</keyword>
<evidence type="ECO:0000313" key="3">
    <source>
        <dbReference type="Proteomes" id="UP000812013"/>
    </source>
</evidence>
<dbReference type="PANTHER" id="PTHR35400">
    <property type="entry name" value="SLR1083 PROTEIN"/>
    <property type="match status" value="1"/>
</dbReference>
<comment type="caution">
    <text evidence="2">The sequence shown here is derived from an EMBL/GenBank/DDBJ whole genome shotgun (WGS) entry which is preliminary data.</text>
</comment>
<dbReference type="SUPFAM" id="SSF52980">
    <property type="entry name" value="Restriction endonuclease-like"/>
    <property type="match status" value="1"/>
</dbReference>
<evidence type="ECO:0000313" key="2">
    <source>
        <dbReference type="EMBL" id="MBW5484691.1"/>
    </source>
</evidence>
<dbReference type="InterPro" id="IPR011335">
    <property type="entry name" value="Restrct_endonuc-II-like"/>
</dbReference>
<proteinExistence type="predicted"/>
<keyword evidence="2" id="KW-0378">Hydrolase</keyword>
<keyword evidence="3" id="KW-1185">Reference proteome</keyword>
<gene>
    <name evidence="2" type="ORF">GPJ59_23130</name>
</gene>
<dbReference type="GO" id="GO:0004519">
    <property type="term" value="F:endonuclease activity"/>
    <property type="evidence" value="ECO:0007669"/>
    <property type="project" value="UniProtKB-KW"/>
</dbReference>
<dbReference type="InterPro" id="IPR008538">
    <property type="entry name" value="Uma2"/>
</dbReference>
<keyword evidence="2" id="KW-0255">Endonuclease</keyword>
<dbReference type="Pfam" id="PF05685">
    <property type="entry name" value="Uma2"/>
    <property type="match status" value="1"/>
</dbReference>
<organism evidence="2 3">
    <name type="scientific">Streptomyces bambusae</name>
    <dbReference type="NCBI Taxonomy" id="1550616"/>
    <lineage>
        <taxon>Bacteria</taxon>
        <taxon>Bacillati</taxon>
        <taxon>Actinomycetota</taxon>
        <taxon>Actinomycetes</taxon>
        <taxon>Kitasatosporales</taxon>
        <taxon>Streptomycetaceae</taxon>
        <taxon>Streptomyces</taxon>
    </lineage>
</organism>
<dbReference type="EMBL" id="WTFF01000185">
    <property type="protein sequence ID" value="MBW5484691.1"/>
    <property type="molecule type" value="Genomic_DNA"/>
</dbReference>
<dbReference type="CDD" id="cd06260">
    <property type="entry name" value="DUF820-like"/>
    <property type="match status" value="1"/>
</dbReference>
<evidence type="ECO:0000259" key="1">
    <source>
        <dbReference type="Pfam" id="PF05685"/>
    </source>
</evidence>
<dbReference type="PANTHER" id="PTHR35400:SF3">
    <property type="entry name" value="SLL1072 PROTEIN"/>
    <property type="match status" value="1"/>
</dbReference>
<dbReference type="Proteomes" id="UP000812013">
    <property type="component" value="Unassembled WGS sequence"/>
</dbReference>
<accession>A0ABS6ZAC3</accession>
<reference evidence="2 3" key="1">
    <citation type="submission" date="2019-12" db="EMBL/GenBank/DDBJ databases">
        <title>Genome sequence of Streptomyces bambusae.</title>
        <authorList>
            <person name="Bansal K."/>
            <person name="Choksket S."/>
            <person name="Korpole S."/>
            <person name="Patil P.B."/>
        </authorList>
    </citation>
    <scope>NUCLEOTIDE SEQUENCE [LARGE SCALE GENOMIC DNA]</scope>
    <source>
        <strain evidence="2 3">SK60</strain>
    </source>
</reference>
<dbReference type="InterPro" id="IPR012296">
    <property type="entry name" value="Nuclease_put_TT1808"/>
</dbReference>
<name>A0ABS6ZAC3_9ACTN</name>
<sequence length="193" mass="21220">MTAVDERMIEVFDEHPELFGHYKIELLRGNIVMMAGPDWVHNLIVLSVQDQIPGGRWHRVQTQDVAIPGESSEPQPDLVVVEKGAFKGPGRLVPAPAVTLAVEVVSKSSVEADYVTKRSMYAAGQIPAYLIIDPFEARCLLLTEPKGKGEEADYDVELKTKFGAPLALDVLGGFELNTSEFGTLPKVKRPRLP</sequence>
<dbReference type="Gene3D" id="3.90.1570.10">
    <property type="entry name" value="tt1808, chain A"/>
    <property type="match status" value="1"/>
</dbReference>
<dbReference type="RefSeq" id="WP_219669449.1">
    <property type="nucleotide sequence ID" value="NZ_WTFF01000185.1"/>
</dbReference>
<feature type="domain" description="Putative restriction endonuclease" evidence="1">
    <location>
        <begin position="21"/>
        <end position="177"/>
    </location>
</feature>
<protein>
    <submittedName>
        <fullName evidence="2">Uma2 family endonuclease</fullName>
    </submittedName>
</protein>